<dbReference type="InterPro" id="IPR018736">
    <property type="entry name" value="DUF2279_periplasmic_lipo"/>
</dbReference>
<dbReference type="RefSeq" id="WP_331810027.1">
    <property type="nucleotide sequence ID" value="NZ_JAZHOU010000003.1"/>
</dbReference>
<evidence type="ECO:0000313" key="1">
    <source>
        <dbReference type="EMBL" id="MEF3079257.1"/>
    </source>
</evidence>
<accession>A0ABU7W5L4</accession>
<name>A0ABU7W5L4_9FLAO</name>
<sequence length="301" mass="34338">MRQAITHIIFLLCVSGSFFAQSKINQFLKPSDSLNKSRRNTVLISEVSLATTALIGLDQLWYADYARSKFKTLDDSGEWLQMDKLGHVFSSYQLGRLGANTLNWAGVSKKNQIIYASTLGLGFLTAVEVMDGFSEEWGFSWTDMAANTLGSGLFVGQELLWKEQRIHLKYSFHQTEFAKQRPDKLGNGLSEEFLKDYNGQTYWLSANINSFLKTDNIPNWLNLAVGYGADGMLTGEPNDPLFINQNRTRQYYLSLDIDLSRIKTKSHFLKTIFDVLNVIKVPFPALELNSKGRFKMHYIYY</sequence>
<keyword evidence="2" id="KW-1185">Reference proteome</keyword>
<comment type="caution">
    <text evidence="1">The sequence shown here is derived from an EMBL/GenBank/DDBJ whole genome shotgun (WGS) entry which is preliminary data.</text>
</comment>
<dbReference type="Pfam" id="PF10043">
    <property type="entry name" value="DUF2279"/>
    <property type="match status" value="1"/>
</dbReference>
<dbReference type="EMBL" id="JAZHOU010000003">
    <property type="protein sequence ID" value="MEF3079257.1"/>
    <property type="molecule type" value="Genomic_DNA"/>
</dbReference>
<reference evidence="1 2" key="1">
    <citation type="submission" date="2024-02" db="EMBL/GenBank/DDBJ databases">
        <title>Winogradskyella poriferorum JCM 12885.</title>
        <authorList>
            <person name="Zhang D.-F."/>
            <person name="Fu Z.-Y."/>
        </authorList>
    </citation>
    <scope>NUCLEOTIDE SEQUENCE [LARGE SCALE GENOMIC DNA]</scope>
    <source>
        <strain evidence="1 2">JCM 12885</strain>
    </source>
</reference>
<dbReference type="Proteomes" id="UP001356704">
    <property type="component" value="Unassembled WGS sequence"/>
</dbReference>
<gene>
    <name evidence="1" type="ORF">V1468_09590</name>
</gene>
<protein>
    <submittedName>
        <fullName evidence="1">DUF2279 domain-containing protein</fullName>
    </submittedName>
</protein>
<evidence type="ECO:0000313" key="2">
    <source>
        <dbReference type="Proteomes" id="UP001356704"/>
    </source>
</evidence>
<proteinExistence type="predicted"/>
<organism evidence="1 2">
    <name type="scientific">Winogradskyella poriferorum</name>
    <dbReference type="NCBI Taxonomy" id="307627"/>
    <lineage>
        <taxon>Bacteria</taxon>
        <taxon>Pseudomonadati</taxon>
        <taxon>Bacteroidota</taxon>
        <taxon>Flavobacteriia</taxon>
        <taxon>Flavobacteriales</taxon>
        <taxon>Flavobacteriaceae</taxon>
        <taxon>Winogradskyella</taxon>
    </lineage>
</organism>